<dbReference type="Pfam" id="PF01638">
    <property type="entry name" value="HxlR"/>
    <property type="match status" value="1"/>
</dbReference>
<dbReference type="PANTHER" id="PTHR33204">
    <property type="entry name" value="TRANSCRIPTIONAL REGULATOR, MARR FAMILY"/>
    <property type="match status" value="1"/>
</dbReference>
<evidence type="ECO:0000256" key="1">
    <source>
        <dbReference type="ARBA" id="ARBA00023015"/>
    </source>
</evidence>
<keyword evidence="2" id="KW-0238">DNA-binding</keyword>
<accession>A0A917SY59</accession>
<protein>
    <submittedName>
        <fullName evidence="5">Transcriptional regulator</fullName>
    </submittedName>
</protein>
<dbReference type="Gene3D" id="1.10.10.10">
    <property type="entry name" value="Winged helix-like DNA-binding domain superfamily/Winged helix DNA-binding domain"/>
    <property type="match status" value="1"/>
</dbReference>
<dbReference type="SUPFAM" id="SSF46785">
    <property type="entry name" value="Winged helix' DNA-binding domain"/>
    <property type="match status" value="1"/>
</dbReference>
<dbReference type="AlphaFoldDB" id="A0A917SY59"/>
<reference evidence="5" key="2">
    <citation type="submission" date="2020-09" db="EMBL/GenBank/DDBJ databases">
        <authorList>
            <person name="Sun Q."/>
            <person name="Zhou Y."/>
        </authorList>
    </citation>
    <scope>NUCLEOTIDE SEQUENCE</scope>
    <source>
        <strain evidence="5">CGMCC 4.7308</strain>
    </source>
</reference>
<dbReference type="Proteomes" id="UP000655208">
    <property type="component" value="Unassembled WGS sequence"/>
</dbReference>
<keyword evidence="1" id="KW-0805">Transcription regulation</keyword>
<name>A0A917SY59_9ACTN</name>
<dbReference type="PROSITE" id="PS51118">
    <property type="entry name" value="HTH_HXLR"/>
    <property type="match status" value="1"/>
</dbReference>
<dbReference type="RefSeq" id="WP_188941411.1">
    <property type="nucleotide sequence ID" value="NZ_BMNA01000003.1"/>
</dbReference>
<sequence length="142" mass="15525">MQTDPVADVLEIVGDRWALRVVRDVALGLRRFDDLHRSTGAPRTVLADRLRRLTDAGILSPRSYRVPGARTRSEYALTTAGVDLLPVLAALSDWGERHRPGGGEPEIVYRHIGCGGRVTATLQCECGRTTAPGDRLVAQVNR</sequence>
<proteinExistence type="predicted"/>
<gene>
    <name evidence="5" type="ORF">GCM10011594_20950</name>
</gene>
<evidence type="ECO:0000313" key="6">
    <source>
        <dbReference type="Proteomes" id="UP000655208"/>
    </source>
</evidence>
<dbReference type="GO" id="GO:0003677">
    <property type="term" value="F:DNA binding"/>
    <property type="evidence" value="ECO:0007669"/>
    <property type="project" value="UniProtKB-KW"/>
</dbReference>
<keyword evidence="3" id="KW-0804">Transcription</keyword>
<organism evidence="5 6">
    <name type="scientific">Nakamurella endophytica</name>
    <dbReference type="NCBI Taxonomy" id="1748367"/>
    <lineage>
        <taxon>Bacteria</taxon>
        <taxon>Bacillati</taxon>
        <taxon>Actinomycetota</taxon>
        <taxon>Actinomycetes</taxon>
        <taxon>Nakamurellales</taxon>
        <taxon>Nakamurellaceae</taxon>
        <taxon>Nakamurella</taxon>
    </lineage>
</organism>
<feature type="domain" description="HTH hxlR-type" evidence="4">
    <location>
        <begin position="4"/>
        <end position="103"/>
    </location>
</feature>
<dbReference type="InterPro" id="IPR036390">
    <property type="entry name" value="WH_DNA-bd_sf"/>
</dbReference>
<dbReference type="EMBL" id="BMNA01000003">
    <property type="protein sequence ID" value="GGM00637.1"/>
    <property type="molecule type" value="Genomic_DNA"/>
</dbReference>
<comment type="caution">
    <text evidence="5">The sequence shown here is derived from an EMBL/GenBank/DDBJ whole genome shotgun (WGS) entry which is preliminary data.</text>
</comment>
<evidence type="ECO:0000256" key="3">
    <source>
        <dbReference type="ARBA" id="ARBA00023163"/>
    </source>
</evidence>
<keyword evidence="6" id="KW-1185">Reference proteome</keyword>
<dbReference type="InterPro" id="IPR036388">
    <property type="entry name" value="WH-like_DNA-bd_sf"/>
</dbReference>
<dbReference type="InterPro" id="IPR002577">
    <property type="entry name" value="HTH_HxlR"/>
</dbReference>
<dbReference type="PANTHER" id="PTHR33204:SF18">
    <property type="entry name" value="TRANSCRIPTIONAL REGULATORY PROTEIN"/>
    <property type="match status" value="1"/>
</dbReference>
<evidence type="ECO:0000313" key="5">
    <source>
        <dbReference type="EMBL" id="GGM00637.1"/>
    </source>
</evidence>
<evidence type="ECO:0000259" key="4">
    <source>
        <dbReference type="PROSITE" id="PS51118"/>
    </source>
</evidence>
<evidence type="ECO:0000256" key="2">
    <source>
        <dbReference type="ARBA" id="ARBA00023125"/>
    </source>
</evidence>
<reference evidence="5" key="1">
    <citation type="journal article" date="2014" name="Int. J. Syst. Evol. Microbiol.">
        <title>Complete genome sequence of Corynebacterium casei LMG S-19264T (=DSM 44701T), isolated from a smear-ripened cheese.</title>
        <authorList>
            <consortium name="US DOE Joint Genome Institute (JGI-PGF)"/>
            <person name="Walter F."/>
            <person name="Albersmeier A."/>
            <person name="Kalinowski J."/>
            <person name="Ruckert C."/>
        </authorList>
    </citation>
    <scope>NUCLEOTIDE SEQUENCE</scope>
    <source>
        <strain evidence="5">CGMCC 4.7308</strain>
    </source>
</reference>